<gene>
    <name evidence="4" type="ORF">H9980_11775</name>
</gene>
<dbReference type="PANTHER" id="PTHR22916">
    <property type="entry name" value="GLYCOSYLTRANSFERASE"/>
    <property type="match status" value="1"/>
</dbReference>
<sequence>MEKKVSIIVPVYNVSKYISKCLESLINQTYLNLEIILIDDNSTDNSLEICKEYEKLDSRITVFHKINGGAASARNVGLDNCHGDYIAFVDSDDYVENNYIEQLVSILEQYNVDISVCSFFYEYPNNIKINNYHIDVIEYDNVDFLKRFLEDWTCGLIWNKLFKSELLKDIRFKEGHKIDDEFFTYKLIMKSNKIVLFNLPLYHYIWRETSVMNNADNQELLIMDRLSYLKERYFIISKKYPQLKHLYFENYVDNLLRLKAEATQIETLQCIKKVLKQNVLNILTSKISILKKIIILKKITE</sequence>
<evidence type="ECO:0000313" key="4">
    <source>
        <dbReference type="EMBL" id="HIX82629.1"/>
    </source>
</evidence>
<dbReference type="PANTHER" id="PTHR22916:SF51">
    <property type="entry name" value="GLYCOSYLTRANSFERASE EPSH-RELATED"/>
    <property type="match status" value="1"/>
</dbReference>
<keyword evidence="1" id="KW-0328">Glycosyltransferase</keyword>
<comment type="caution">
    <text evidence="4">The sequence shown here is derived from an EMBL/GenBank/DDBJ whole genome shotgun (WGS) entry which is preliminary data.</text>
</comment>
<reference evidence="4" key="1">
    <citation type="journal article" date="2021" name="PeerJ">
        <title>Extensive microbial diversity within the chicken gut microbiome revealed by metagenomics and culture.</title>
        <authorList>
            <person name="Gilroy R."/>
            <person name="Ravi A."/>
            <person name="Getino M."/>
            <person name="Pursley I."/>
            <person name="Horton D.L."/>
            <person name="Alikhan N.F."/>
            <person name="Baker D."/>
            <person name="Gharbi K."/>
            <person name="Hall N."/>
            <person name="Watson M."/>
            <person name="Adriaenssens E.M."/>
            <person name="Foster-Nyarko E."/>
            <person name="Jarju S."/>
            <person name="Secka A."/>
            <person name="Antonio M."/>
            <person name="Oren A."/>
            <person name="Chaudhuri R.R."/>
            <person name="La Ragione R."/>
            <person name="Hildebrand F."/>
            <person name="Pallen M.J."/>
        </authorList>
    </citation>
    <scope>NUCLEOTIDE SEQUENCE</scope>
    <source>
        <strain evidence="4">ChiGjej1B1-14440</strain>
    </source>
</reference>
<keyword evidence="2" id="KW-0808">Transferase</keyword>
<evidence type="ECO:0000259" key="3">
    <source>
        <dbReference type="Pfam" id="PF00535"/>
    </source>
</evidence>
<dbReference type="InterPro" id="IPR029044">
    <property type="entry name" value="Nucleotide-diphossugar_trans"/>
</dbReference>
<feature type="domain" description="Glycosyltransferase 2-like" evidence="3">
    <location>
        <begin position="6"/>
        <end position="134"/>
    </location>
</feature>
<dbReference type="GO" id="GO:0016757">
    <property type="term" value="F:glycosyltransferase activity"/>
    <property type="evidence" value="ECO:0007669"/>
    <property type="project" value="UniProtKB-KW"/>
</dbReference>
<dbReference type="Pfam" id="PF00535">
    <property type="entry name" value="Glycos_transf_2"/>
    <property type="match status" value="1"/>
</dbReference>
<dbReference type="AlphaFoldDB" id="A0A9D1XNL2"/>
<dbReference type="Gene3D" id="3.90.550.10">
    <property type="entry name" value="Spore Coat Polysaccharide Biosynthesis Protein SpsA, Chain A"/>
    <property type="match status" value="1"/>
</dbReference>
<evidence type="ECO:0000313" key="5">
    <source>
        <dbReference type="Proteomes" id="UP000886724"/>
    </source>
</evidence>
<dbReference type="EMBL" id="DXET01000262">
    <property type="protein sequence ID" value="HIX82629.1"/>
    <property type="molecule type" value="Genomic_DNA"/>
</dbReference>
<evidence type="ECO:0000256" key="1">
    <source>
        <dbReference type="ARBA" id="ARBA00022676"/>
    </source>
</evidence>
<evidence type="ECO:0000256" key="2">
    <source>
        <dbReference type="ARBA" id="ARBA00022679"/>
    </source>
</evidence>
<accession>A0A9D1XNL2</accession>
<organism evidence="4 5">
    <name type="scientific">Candidatus Erysipelatoclostridium merdavium</name>
    <dbReference type="NCBI Taxonomy" id="2838566"/>
    <lineage>
        <taxon>Bacteria</taxon>
        <taxon>Bacillati</taxon>
        <taxon>Bacillota</taxon>
        <taxon>Erysipelotrichia</taxon>
        <taxon>Erysipelotrichales</taxon>
        <taxon>Erysipelotrichales incertae sedis</taxon>
    </lineage>
</organism>
<dbReference type="CDD" id="cd00761">
    <property type="entry name" value="Glyco_tranf_GTA_type"/>
    <property type="match status" value="1"/>
</dbReference>
<name>A0A9D1XNL2_9FIRM</name>
<protein>
    <submittedName>
        <fullName evidence="4">Glycosyltransferase</fullName>
    </submittedName>
</protein>
<dbReference type="SUPFAM" id="SSF53448">
    <property type="entry name" value="Nucleotide-diphospho-sugar transferases"/>
    <property type="match status" value="1"/>
</dbReference>
<dbReference type="InterPro" id="IPR001173">
    <property type="entry name" value="Glyco_trans_2-like"/>
</dbReference>
<dbReference type="Proteomes" id="UP000886724">
    <property type="component" value="Unassembled WGS sequence"/>
</dbReference>
<proteinExistence type="predicted"/>
<reference evidence="4" key="2">
    <citation type="submission" date="2021-04" db="EMBL/GenBank/DDBJ databases">
        <authorList>
            <person name="Gilroy R."/>
        </authorList>
    </citation>
    <scope>NUCLEOTIDE SEQUENCE</scope>
    <source>
        <strain evidence="4">ChiGjej1B1-14440</strain>
    </source>
</reference>